<evidence type="ECO:0000256" key="2">
    <source>
        <dbReference type="ARBA" id="ARBA00022737"/>
    </source>
</evidence>
<evidence type="ECO:0000259" key="8">
    <source>
        <dbReference type="PROSITE" id="PS50811"/>
    </source>
</evidence>
<accession>A0A6B9EV97</accession>
<keyword evidence="6" id="KW-0539">Nucleus</keyword>
<feature type="region of interest" description="Disordered" evidence="7">
    <location>
        <begin position="121"/>
        <end position="185"/>
    </location>
</feature>
<feature type="region of interest" description="Disordered" evidence="7">
    <location>
        <begin position="258"/>
        <end position="282"/>
    </location>
</feature>
<dbReference type="GO" id="GO:0043565">
    <property type="term" value="F:sequence-specific DNA binding"/>
    <property type="evidence" value="ECO:0007669"/>
    <property type="project" value="InterPro"/>
</dbReference>
<evidence type="ECO:0000256" key="1">
    <source>
        <dbReference type="ARBA" id="ARBA00004123"/>
    </source>
</evidence>
<dbReference type="Pfam" id="PF03106">
    <property type="entry name" value="WRKY"/>
    <property type="match status" value="2"/>
</dbReference>
<feature type="region of interest" description="Disordered" evidence="7">
    <location>
        <begin position="419"/>
        <end position="440"/>
    </location>
</feature>
<evidence type="ECO:0000256" key="6">
    <source>
        <dbReference type="ARBA" id="ARBA00023242"/>
    </source>
</evidence>
<feature type="region of interest" description="Disordered" evidence="7">
    <location>
        <begin position="300"/>
        <end position="326"/>
    </location>
</feature>
<dbReference type="PANTHER" id="PTHR31221">
    <property type="entry name" value="WRKY TRANSCRIPTION FACTOR PROTEIN 1-RELATED"/>
    <property type="match status" value="1"/>
</dbReference>
<organism evidence="9">
    <name type="scientific">Cistanche tubulosa</name>
    <dbReference type="NCBI Taxonomy" id="161397"/>
    <lineage>
        <taxon>Eukaryota</taxon>
        <taxon>Viridiplantae</taxon>
        <taxon>Streptophyta</taxon>
        <taxon>Embryophyta</taxon>
        <taxon>Tracheophyta</taxon>
        <taxon>Spermatophyta</taxon>
        <taxon>Magnoliopsida</taxon>
        <taxon>eudicotyledons</taxon>
        <taxon>Gunneridae</taxon>
        <taxon>Pentapetalae</taxon>
        <taxon>asterids</taxon>
        <taxon>lamiids</taxon>
        <taxon>Lamiales</taxon>
        <taxon>Orobanchaceae</taxon>
        <taxon>Orobancheae</taxon>
        <taxon>Cistanche</taxon>
    </lineage>
</organism>
<dbReference type="InterPro" id="IPR003657">
    <property type="entry name" value="WRKY_dom"/>
</dbReference>
<feature type="domain" description="WRKY" evidence="8">
    <location>
        <begin position="183"/>
        <end position="240"/>
    </location>
</feature>
<evidence type="ECO:0000256" key="3">
    <source>
        <dbReference type="ARBA" id="ARBA00023015"/>
    </source>
</evidence>
<feature type="compositionally biased region" description="Polar residues" evidence="7">
    <location>
        <begin position="425"/>
        <end position="440"/>
    </location>
</feature>
<dbReference type="FunFam" id="2.20.25.80:FF:000006">
    <property type="entry name" value="WRKY transcription factor"/>
    <property type="match status" value="2"/>
</dbReference>
<proteinExistence type="evidence at transcript level"/>
<dbReference type="InterPro" id="IPR044810">
    <property type="entry name" value="WRKY_plant"/>
</dbReference>
<keyword evidence="4" id="KW-0238">DNA-binding</keyword>
<evidence type="ECO:0000256" key="4">
    <source>
        <dbReference type="ARBA" id="ARBA00023125"/>
    </source>
</evidence>
<reference evidence="9" key="1">
    <citation type="submission" date="2018-12" db="EMBL/GenBank/DDBJ databases">
        <authorList>
            <person name="Wang X."/>
        </authorList>
    </citation>
    <scope>NUCLEOTIDE SEQUENCE</scope>
</reference>
<keyword evidence="3" id="KW-0805">Transcription regulation</keyword>
<evidence type="ECO:0000313" key="9">
    <source>
        <dbReference type="EMBL" id="QGX73551.1"/>
    </source>
</evidence>
<dbReference type="SUPFAM" id="SSF118290">
    <property type="entry name" value="WRKY DNA-binding domain"/>
    <property type="match status" value="2"/>
</dbReference>
<dbReference type="EMBL" id="MK279656">
    <property type="protein sequence ID" value="QGX73551.1"/>
    <property type="molecule type" value="mRNA"/>
</dbReference>
<sequence>MMEIEETDKIIIAKPVACRPGFSTLKSFPAVPSGTVNASPPAALSENAAAVIRPRTVRFKPTCNINSVGAEALASAASQRSKEVTEPKVASNVVYKPIAKLVSKTTIALLANLGGHGIIPTRKDSDGGSPIQPSNHVKHQTEPTSDVHQDFPMQTEKDGNATPEYPEDDNKLVPNNGDRPSCDGHNWRKYGHKQVKGSEYPRSYYRCTYPNCTVKKKVEKMLDGQIAEIVYNGEHNHSNPQLAYVAALNEVKNPSFTNQQANIDKGSEGGKENENNSKSSGQSALFITIPPINDPFRATNSSSSLSMGGECEEASESLEAERDNFKSKRTKYEKQLLKESDTMGGASSEPRIVLQNNTDSEIIGDGFRWRKYGQKVVKGKTYPRSYYRCTSPKCIVRKYVERMSEDPCNVITTYEGRHNHDMPVKTTNAEMSKTRTNNKS</sequence>
<dbReference type="PANTHER" id="PTHR31221:SF90">
    <property type="entry name" value="WRKY TRANSCRIPTION FACTOR 44"/>
    <property type="match status" value="1"/>
</dbReference>
<name>A0A6B9EV97_9LAMI</name>
<protein>
    <submittedName>
        <fullName evidence="9">WRKY family protein 3</fullName>
    </submittedName>
</protein>
<dbReference type="Gene3D" id="2.20.25.80">
    <property type="entry name" value="WRKY domain"/>
    <property type="match status" value="2"/>
</dbReference>
<dbReference type="GO" id="GO:0003700">
    <property type="term" value="F:DNA-binding transcription factor activity"/>
    <property type="evidence" value="ECO:0007669"/>
    <property type="project" value="InterPro"/>
</dbReference>
<feature type="domain" description="WRKY" evidence="8">
    <location>
        <begin position="358"/>
        <end position="423"/>
    </location>
</feature>
<dbReference type="GO" id="GO:0005634">
    <property type="term" value="C:nucleus"/>
    <property type="evidence" value="ECO:0007669"/>
    <property type="project" value="UniProtKB-SubCell"/>
</dbReference>
<feature type="compositionally biased region" description="Basic and acidic residues" evidence="7">
    <location>
        <begin position="265"/>
        <end position="275"/>
    </location>
</feature>
<evidence type="ECO:0000256" key="7">
    <source>
        <dbReference type="SAM" id="MobiDB-lite"/>
    </source>
</evidence>
<dbReference type="SMART" id="SM00774">
    <property type="entry name" value="WRKY"/>
    <property type="match status" value="2"/>
</dbReference>
<keyword evidence="5" id="KW-0804">Transcription</keyword>
<keyword evidence="2" id="KW-0677">Repeat</keyword>
<dbReference type="InterPro" id="IPR036576">
    <property type="entry name" value="WRKY_dom_sf"/>
</dbReference>
<comment type="subcellular location">
    <subcellularLocation>
        <location evidence="1">Nucleus</location>
    </subcellularLocation>
</comment>
<feature type="compositionally biased region" description="Basic and acidic residues" evidence="7">
    <location>
        <begin position="139"/>
        <end position="159"/>
    </location>
</feature>
<dbReference type="AlphaFoldDB" id="A0A6B9EV97"/>
<evidence type="ECO:0000256" key="5">
    <source>
        <dbReference type="ARBA" id="ARBA00023163"/>
    </source>
</evidence>
<dbReference type="PROSITE" id="PS50811">
    <property type="entry name" value="WRKY"/>
    <property type="match status" value="2"/>
</dbReference>